<evidence type="ECO:0000256" key="2">
    <source>
        <dbReference type="ARBA" id="ARBA00004496"/>
    </source>
</evidence>
<dbReference type="InterPro" id="IPR001100">
    <property type="entry name" value="Pyr_nuc-diS_OxRdtase"/>
</dbReference>
<organism evidence="14">
    <name type="scientific">marine metagenome</name>
    <dbReference type="NCBI Taxonomy" id="408172"/>
    <lineage>
        <taxon>unclassified sequences</taxon>
        <taxon>metagenomes</taxon>
        <taxon>ecological metagenomes</taxon>
    </lineage>
</organism>
<evidence type="ECO:0000256" key="1">
    <source>
        <dbReference type="ARBA" id="ARBA00001974"/>
    </source>
</evidence>
<dbReference type="AlphaFoldDB" id="A0A382G2X1"/>
<dbReference type="Pfam" id="PF07992">
    <property type="entry name" value="Pyr_redox_2"/>
    <property type="match status" value="1"/>
</dbReference>
<dbReference type="PANTHER" id="PTHR22912">
    <property type="entry name" value="DISULFIDE OXIDOREDUCTASE"/>
    <property type="match status" value="1"/>
</dbReference>
<dbReference type="InterPro" id="IPR023753">
    <property type="entry name" value="FAD/NAD-binding_dom"/>
</dbReference>
<comment type="subcellular location">
    <subcellularLocation>
        <location evidence="2">Cytoplasm</location>
    </subcellularLocation>
</comment>
<keyword evidence="9" id="KW-0520">NAD</keyword>
<evidence type="ECO:0000256" key="9">
    <source>
        <dbReference type="ARBA" id="ARBA00023027"/>
    </source>
</evidence>
<comment type="cofactor">
    <cofactor evidence="1">
        <name>FAD</name>
        <dbReference type="ChEBI" id="CHEBI:57692"/>
    </cofactor>
</comment>
<dbReference type="GO" id="GO:0006103">
    <property type="term" value="P:2-oxoglutarate metabolic process"/>
    <property type="evidence" value="ECO:0007669"/>
    <property type="project" value="TreeGrafter"/>
</dbReference>
<dbReference type="NCBIfam" id="TIGR01350">
    <property type="entry name" value="lipoamide_DH"/>
    <property type="match status" value="1"/>
</dbReference>
<name>A0A382G2X1_9ZZZZ</name>
<dbReference type="InterPro" id="IPR012999">
    <property type="entry name" value="Pyr_OxRdtase_I_AS"/>
</dbReference>
<dbReference type="InterPro" id="IPR004099">
    <property type="entry name" value="Pyr_nucl-diS_OxRdtase_dimer"/>
</dbReference>
<dbReference type="Gene3D" id="3.30.390.30">
    <property type="match status" value="1"/>
</dbReference>
<feature type="domain" description="Pyridine nucleotide-disulphide oxidoreductase dimerisation" evidence="12">
    <location>
        <begin position="359"/>
        <end position="468"/>
    </location>
</feature>
<dbReference type="InterPro" id="IPR006258">
    <property type="entry name" value="Lipoamide_DH"/>
</dbReference>
<evidence type="ECO:0000256" key="10">
    <source>
        <dbReference type="ARBA" id="ARBA00023157"/>
    </source>
</evidence>
<evidence type="ECO:0000256" key="4">
    <source>
        <dbReference type="ARBA" id="ARBA00016961"/>
    </source>
</evidence>
<dbReference type="GO" id="GO:0050660">
    <property type="term" value="F:flavin adenine dinucleotide binding"/>
    <property type="evidence" value="ECO:0007669"/>
    <property type="project" value="InterPro"/>
</dbReference>
<feature type="domain" description="FAD/NAD(P)-binding" evidence="13">
    <location>
        <begin position="12"/>
        <end position="340"/>
    </location>
</feature>
<dbReference type="PRINTS" id="PR00411">
    <property type="entry name" value="PNDRDTASEI"/>
</dbReference>
<evidence type="ECO:0000256" key="6">
    <source>
        <dbReference type="ARBA" id="ARBA00022630"/>
    </source>
</evidence>
<dbReference type="PANTHER" id="PTHR22912:SF224">
    <property type="entry name" value="DIHYDROLIPOYL DEHYDROGENASE"/>
    <property type="match status" value="1"/>
</dbReference>
<evidence type="ECO:0000259" key="12">
    <source>
        <dbReference type="Pfam" id="PF02852"/>
    </source>
</evidence>
<dbReference type="InterPro" id="IPR016156">
    <property type="entry name" value="FAD/NAD-linked_Rdtase_dimer_sf"/>
</dbReference>
<proteinExistence type="inferred from homology"/>
<evidence type="ECO:0000256" key="7">
    <source>
        <dbReference type="ARBA" id="ARBA00022827"/>
    </source>
</evidence>
<dbReference type="SUPFAM" id="SSF51905">
    <property type="entry name" value="FAD/NAD(P)-binding domain"/>
    <property type="match status" value="1"/>
</dbReference>
<dbReference type="Gene3D" id="3.50.50.60">
    <property type="entry name" value="FAD/NAD(P)-binding domain"/>
    <property type="match status" value="2"/>
</dbReference>
<accession>A0A382G2X1</accession>
<dbReference type="FunFam" id="3.30.390.30:FF:000001">
    <property type="entry name" value="Dihydrolipoyl dehydrogenase"/>
    <property type="match status" value="1"/>
</dbReference>
<evidence type="ECO:0000313" key="14">
    <source>
        <dbReference type="EMBL" id="SVB69212.1"/>
    </source>
</evidence>
<dbReference type="InterPro" id="IPR036188">
    <property type="entry name" value="FAD/NAD-bd_sf"/>
</dbReference>
<gene>
    <name evidence="14" type="ORF">METZ01_LOCUS222066</name>
</gene>
<keyword evidence="10" id="KW-1015">Disulfide bond</keyword>
<protein>
    <recommendedName>
        <fullName evidence="4">Dihydrolipoyl dehydrogenase</fullName>
    </recommendedName>
</protein>
<dbReference type="EMBL" id="UINC01053100">
    <property type="protein sequence ID" value="SVB69212.1"/>
    <property type="molecule type" value="Genomic_DNA"/>
</dbReference>
<dbReference type="InterPro" id="IPR050151">
    <property type="entry name" value="Class-I_Pyr_Nuc-Dis_Oxidored"/>
</dbReference>
<dbReference type="GO" id="GO:0005737">
    <property type="term" value="C:cytoplasm"/>
    <property type="evidence" value="ECO:0007669"/>
    <property type="project" value="UniProtKB-SubCell"/>
</dbReference>
<evidence type="ECO:0000256" key="5">
    <source>
        <dbReference type="ARBA" id="ARBA00022490"/>
    </source>
</evidence>
<reference evidence="14" key="1">
    <citation type="submission" date="2018-05" db="EMBL/GenBank/DDBJ databases">
        <authorList>
            <person name="Lanie J.A."/>
            <person name="Ng W.-L."/>
            <person name="Kazmierczak K.M."/>
            <person name="Andrzejewski T.M."/>
            <person name="Davidsen T.M."/>
            <person name="Wayne K.J."/>
            <person name="Tettelin H."/>
            <person name="Glass J.I."/>
            <person name="Rusch D."/>
            <person name="Podicherti R."/>
            <person name="Tsui H.-C.T."/>
            <person name="Winkler M.E."/>
        </authorList>
    </citation>
    <scope>NUCLEOTIDE SEQUENCE</scope>
</reference>
<evidence type="ECO:0000256" key="3">
    <source>
        <dbReference type="ARBA" id="ARBA00007532"/>
    </source>
</evidence>
<comment type="similarity">
    <text evidence="3">Belongs to the class-I pyridine nucleotide-disulfide oxidoreductase family.</text>
</comment>
<dbReference type="PRINTS" id="PR00368">
    <property type="entry name" value="FADPNR"/>
</dbReference>
<evidence type="ECO:0000256" key="11">
    <source>
        <dbReference type="ARBA" id="ARBA00023284"/>
    </source>
</evidence>
<dbReference type="PIRSF" id="PIRSF000350">
    <property type="entry name" value="Mercury_reductase_MerA"/>
    <property type="match status" value="1"/>
</dbReference>
<evidence type="ECO:0000259" key="13">
    <source>
        <dbReference type="Pfam" id="PF07992"/>
    </source>
</evidence>
<dbReference type="PROSITE" id="PS00076">
    <property type="entry name" value="PYRIDINE_REDOX_1"/>
    <property type="match status" value="1"/>
</dbReference>
<keyword evidence="8" id="KW-0560">Oxidoreductase</keyword>
<feature type="non-terminal residue" evidence="14">
    <location>
        <position position="1"/>
    </location>
</feature>
<evidence type="ECO:0000256" key="8">
    <source>
        <dbReference type="ARBA" id="ARBA00023002"/>
    </source>
</evidence>
<dbReference type="SUPFAM" id="SSF55424">
    <property type="entry name" value="FAD/NAD-linked reductases, dimerisation (C-terminal) domain"/>
    <property type="match status" value="1"/>
</dbReference>
<keyword evidence="6" id="KW-0285">Flavoprotein</keyword>
<dbReference type="GO" id="GO:0004148">
    <property type="term" value="F:dihydrolipoyl dehydrogenase (NADH) activity"/>
    <property type="evidence" value="ECO:0007669"/>
    <property type="project" value="InterPro"/>
</dbReference>
<keyword evidence="11" id="KW-0676">Redox-active center</keyword>
<dbReference type="Pfam" id="PF02852">
    <property type="entry name" value="Pyr_redox_dim"/>
    <property type="match status" value="1"/>
</dbReference>
<keyword evidence="5" id="KW-0963">Cytoplasm</keyword>
<keyword evidence="7" id="KW-0274">FAD</keyword>
<sequence length="484" mass="50816">CEGHIVSDALSYEVVVIGAGPAGYASAIRATQLGLKTACIDRTLGKDGEPSLGGTCLNRGCIPSKALLDASQKYAEIEGLESLGIETKEVGFDLPKMMARKDAVVTQLTGGISSLFEGNGVDFYPGSGRLLAGRRVAWTDHEGSTNEMRAEHIILAPGSVPMDIDAAPVSNEGIVDSTGALEFDTVPTRLGIIGAGVIGLELGSVWSRLGSQVIVLEALDSFLPMVDTRIAREALRVLRKQGLDIRLGARVVAAAEANSSIDVTYQDNDGDQRISVDKLIVAVGRRPCTESLLAPDSGVTVDERGFLYVNDHCETGVPGVFAVGDVVRGPMLAHKGTEEGVMVAERIAGFKPLVNYETVPNVIYTHPEVAWVGRTEQELTAEGEAITTGSFSFGASGRAIAANDAEGMVKIVADATSDQILGVHVFGPQASELIAQAVIAMEFSASAEDLGLTMFAHPTLSEAVHEAALAAGGRAIHVVNRKKK</sequence>